<dbReference type="PANTHER" id="PTHR10884">
    <property type="entry name" value="NADH DEHYDROGENASE UBIQUINONE IRON-SULFUR PROTEIN 3"/>
    <property type="match status" value="1"/>
</dbReference>
<dbReference type="InterPro" id="IPR020396">
    <property type="entry name" value="NADH_UbQ_OxRdtase_CS"/>
</dbReference>
<keyword evidence="3" id="KW-1003">Cell membrane</keyword>
<dbReference type="InterPro" id="IPR037232">
    <property type="entry name" value="NADH_quin_OxRdtase_su_C/D-like"/>
</dbReference>
<protein>
    <recommendedName>
        <fullName evidence="3">NADH-quinone oxidoreductase subunit C</fullName>
        <ecNumber evidence="3">7.1.1.-</ecNumber>
    </recommendedName>
    <alternativeName>
        <fullName evidence="3">NADH dehydrogenase I subunit C</fullName>
    </alternativeName>
    <alternativeName>
        <fullName evidence="3">NDH-1 subunit C</fullName>
    </alternativeName>
</protein>
<organism evidence="7 8">
    <name type="scientific">Anatilimnocola aggregata</name>
    <dbReference type="NCBI Taxonomy" id="2528021"/>
    <lineage>
        <taxon>Bacteria</taxon>
        <taxon>Pseudomonadati</taxon>
        <taxon>Planctomycetota</taxon>
        <taxon>Planctomycetia</taxon>
        <taxon>Pirellulales</taxon>
        <taxon>Pirellulaceae</taxon>
        <taxon>Anatilimnocola</taxon>
    </lineage>
</organism>
<dbReference type="InterPro" id="IPR001268">
    <property type="entry name" value="NADH_UbQ_OxRdtase_30kDa_su"/>
</dbReference>
<comment type="catalytic activity">
    <reaction evidence="3 5">
        <text>a quinone + NADH + 5 H(+)(in) = a quinol + NAD(+) + 4 H(+)(out)</text>
        <dbReference type="Rhea" id="RHEA:57888"/>
        <dbReference type="ChEBI" id="CHEBI:15378"/>
        <dbReference type="ChEBI" id="CHEBI:24646"/>
        <dbReference type="ChEBI" id="CHEBI:57540"/>
        <dbReference type="ChEBI" id="CHEBI:57945"/>
        <dbReference type="ChEBI" id="CHEBI:132124"/>
    </reaction>
</comment>
<dbReference type="EMBL" id="CP036274">
    <property type="protein sequence ID" value="QDU27113.1"/>
    <property type="molecule type" value="Genomic_DNA"/>
</dbReference>
<keyword evidence="3 4" id="KW-1278">Translocase</keyword>
<evidence type="ECO:0000313" key="7">
    <source>
        <dbReference type="EMBL" id="QDU27113.1"/>
    </source>
</evidence>
<dbReference type="HAMAP" id="MF_01357">
    <property type="entry name" value="NDH1_NuoC"/>
    <property type="match status" value="1"/>
</dbReference>
<dbReference type="Gene3D" id="3.30.460.80">
    <property type="entry name" value="NADH:ubiquinone oxidoreductase, 30kDa subunit"/>
    <property type="match status" value="1"/>
</dbReference>
<evidence type="ECO:0000256" key="4">
    <source>
        <dbReference type="RuleBase" id="RU003456"/>
    </source>
</evidence>
<keyword evidence="3 5" id="KW-0874">Quinone</keyword>
<dbReference type="GO" id="GO:0050136">
    <property type="term" value="F:NADH dehydrogenase (quinone) (non-electrogenic) activity"/>
    <property type="evidence" value="ECO:0007669"/>
    <property type="project" value="UniProtKB-UniRule"/>
</dbReference>
<keyword evidence="7" id="KW-0560">Oxidoreductase</keyword>
<dbReference type="PANTHER" id="PTHR10884:SF14">
    <property type="entry name" value="NADH DEHYDROGENASE [UBIQUINONE] IRON-SULFUR PROTEIN 3, MITOCHONDRIAL"/>
    <property type="match status" value="1"/>
</dbReference>
<dbReference type="SUPFAM" id="SSF143243">
    <property type="entry name" value="Nqo5-like"/>
    <property type="match status" value="1"/>
</dbReference>
<evidence type="ECO:0000256" key="2">
    <source>
        <dbReference type="ARBA" id="ARBA00022448"/>
    </source>
</evidence>
<dbReference type="Proteomes" id="UP000315017">
    <property type="component" value="Chromosome"/>
</dbReference>
<comment type="similarity">
    <text evidence="1 3 4">Belongs to the complex I 30 kDa subunit family.</text>
</comment>
<keyword evidence="3 4" id="KW-0520">NAD</keyword>
<comment type="function">
    <text evidence="3">NDH-1 shuttles electrons from NADH, via FMN and iron-sulfur (Fe-S) centers, to quinones in the respiratory chain. The immediate electron acceptor for the enzyme in this species is believed to be ubiquinone. Couples the redox reaction to proton translocation (for every two electrons transferred, four hydrogen ions are translocated across the cytoplasmic membrane), and thus conserves the redox energy in a proton gradient.</text>
</comment>
<dbReference type="PROSITE" id="PS00542">
    <property type="entry name" value="COMPLEX1_30K"/>
    <property type="match status" value="1"/>
</dbReference>
<evidence type="ECO:0000256" key="3">
    <source>
        <dbReference type="HAMAP-Rule" id="MF_01357"/>
    </source>
</evidence>
<dbReference type="InterPro" id="IPR010218">
    <property type="entry name" value="NADH_DH_suC"/>
</dbReference>
<comment type="subcellular location">
    <subcellularLocation>
        <location evidence="3">Cell membrane</location>
        <topology evidence="3">Peripheral membrane protein</topology>
        <orientation evidence="3">Cytoplasmic side</orientation>
    </subcellularLocation>
</comment>
<dbReference type="KEGG" id="aagg:ETAA8_21970"/>
<evidence type="ECO:0000313" key="8">
    <source>
        <dbReference type="Proteomes" id="UP000315017"/>
    </source>
</evidence>
<dbReference type="Pfam" id="PF00329">
    <property type="entry name" value="Complex1_30kDa"/>
    <property type="match status" value="1"/>
</dbReference>
<dbReference type="RefSeq" id="WP_145087985.1">
    <property type="nucleotide sequence ID" value="NZ_CP036274.1"/>
</dbReference>
<gene>
    <name evidence="7" type="primary">nqo5_1</name>
    <name evidence="3" type="synonym">nuoC</name>
    <name evidence="7" type="ORF">ETAA8_21970</name>
</gene>
<dbReference type="AlphaFoldDB" id="A0A517YA41"/>
<dbReference type="EC" id="7.1.1.-" evidence="3"/>
<feature type="domain" description="NADH:ubiquinone oxidoreductase 30kDa subunit" evidence="6">
    <location>
        <begin position="29"/>
        <end position="152"/>
    </location>
</feature>
<dbReference type="GO" id="GO:0048038">
    <property type="term" value="F:quinone binding"/>
    <property type="evidence" value="ECO:0007669"/>
    <property type="project" value="UniProtKB-KW"/>
</dbReference>
<sequence>MPATTETIAAMESRFGKEKVTTFRDQTRVVVPRDELLPTMRMLKEARSFDLLVEVTCVDYLKFRDATDRFGLVYCLANTTTNERLTVRVMLNEPDLKVESMCALWNGANWLEREVYDMFGIEFVGHPDLRRILMPEEFTSFPLRKDYPMQGRGERHNFPVLTRNQA</sequence>
<keyword evidence="8" id="KW-1185">Reference proteome</keyword>
<dbReference type="GO" id="GO:0005886">
    <property type="term" value="C:plasma membrane"/>
    <property type="evidence" value="ECO:0007669"/>
    <property type="project" value="UniProtKB-SubCell"/>
</dbReference>
<comment type="subunit">
    <text evidence="3">NDH-1 is composed of 14 different subunits. Subunits NuoB, C, D, E, F, and G constitute the peripheral sector of the complex.</text>
</comment>
<dbReference type="NCBIfam" id="TIGR01961">
    <property type="entry name" value="NuoC_fam"/>
    <property type="match status" value="1"/>
</dbReference>
<evidence type="ECO:0000256" key="5">
    <source>
        <dbReference type="RuleBase" id="RU003582"/>
    </source>
</evidence>
<keyword evidence="3" id="KW-0472">Membrane</keyword>
<accession>A0A517YA41</accession>
<keyword evidence="2 3" id="KW-0813">Transport</keyword>
<proteinExistence type="inferred from homology"/>
<dbReference type="GO" id="GO:0008137">
    <property type="term" value="F:NADH dehydrogenase (ubiquinone) activity"/>
    <property type="evidence" value="ECO:0007669"/>
    <property type="project" value="InterPro"/>
</dbReference>
<keyword evidence="3" id="KW-0830">Ubiquinone</keyword>
<evidence type="ECO:0000259" key="6">
    <source>
        <dbReference type="Pfam" id="PF00329"/>
    </source>
</evidence>
<evidence type="ECO:0000256" key="1">
    <source>
        <dbReference type="ARBA" id="ARBA00007569"/>
    </source>
</evidence>
<name>A0A517YA41_9BACT</name>
<dbReference type="OrthoDB" id="9803286at2"/>
<reference evidence="7 8" key="1">
    <citation type="submission" date="2019-02" db="EMBL/GenBank/DDBJ databases">
        <title>Deep-cultivation of Planctomycetes and their phenomic and genomic characterization uncovers novel biology.</title>
        <authorList>
            <person name="Wiegand S."/>
            <person name="Jogler M."/>
            <person name="Boedeker C."/>
            <person name="Pinto D."/>
            <person name="Vollmers J."/>
            <person name="Rivas-Marin E."/>
            <person name="Kohn T."/>
            <person name="Peeters S.H."/>
            <person name="Heuer A."/>
            <person name="Rast P."/>
            <person name="Oberbeckmann S."/>
            <person name="Bunk B."/>
            <person name="Jeske O."/>
            <person name="Meyerdierks A."/>
            <person name="Storesund J.E."/>
            <person name="Kallscheuer N."/>
            <person name="Luecker S."/>
            <person name="Lage O.M."/>
            <person name="Pohl T."/>
            <person name="Merkel B.J."/>
            <person name="Hornburger P."/>
            <person name="Mueller R.-W."/>
            <person name="Bruemmer F."/>
            <person name="Labrenz M."/>
            <person name="Spormann A.M."/>
            <person name="Op den Camp H."/>
            <person name="Overmann J."/>
            <person name="Amann R."/>
            <person name="Jetten M.S.M."/>
            <person name="Mascher T."/>
            <person name="Medema M.H."/>
            <person name="Devos D.P."/>
            <person name="Kaster A.-K."/>
            <person name="Ovreas L."/>
            <person name="Rohde M."/>
            <person name="Galperin M.Y."/>
            <person name="Jogler C."/>
        </authorList>
    </citation>
    <scope>NUCLEOTIDE SEQUENCE [LARGE SCALE GENOMIC DNA]</scope>
    <source>
        <strain evidence="7 8">ETA_A8</strain>
    </source>
</reference>